<dbReference type="EMBL" id="BJWI01000028">
    <property type="protein sequence ID" value="GEM02224.1"/>
    <property type="molecule type" value="Genomic_DNA"/>
</dbReference>
<gene>
    <name evidence="2 3" type="primary">cutC</name>
    <name evidence="3" type="ORF">HHA03_17560</name>
    <name evidence="4" type="ORF">SAMN05421839_1177</name>
</gene>
<comment type="similarity">
    <text evidence="1 2">Belongs to the CutC family.</text>
</comment>
<evidence type="ECO:0000313" key="3">
    <source>
        <dbReference type="EMBL" id="GEM02224.1"/>
    </source>
</evidence>
<evidence type="ECO:0000256" key="1">
    <source>
        <dbReference type="ARBA" id="ARBA00007768"/>
    </source>
</evidence>
<comment type="caution">
    <text evidence="2">Once thought to be involved in copper homeostasis, experiments in E.coli have shown this is not the case.</text>
</comment>
<keyword evidence="6" id="KW-1185">Reference proteome</keyword>
<dbReference type="Pfam" id="PF03932">
    <property type="entry name" value="CutC"/>
    <property type="match status" value="1"/>
</dbReference>
<dbReference type="PANTHER" id="PTHR12598">
    <property type="entry name" value="COPPER HOMEOSTASIS PROTEIN CUTC"/>
    <property type="match status" value="1"/>
</dbReference>
<dbReference type="EMBL" id="FOXC01000017">
    <property type="protein sequence ID" value="SFP38183.1"/>
    <property type="molecule type" value="Genomic_DNA"/>
</dbReference>
<proteinExistence type="inferred from homology"/>
<dbReference type="Proteomes" id="UP000242243">
    <property type="component" value="Unassembled WGS sequence"/>
</dbReference>
<keyword evidence="2" id="KW-0963">Cytoplasm</keyword>
<dbReference type="InterPro" id="IPR036822">
    <property type="entry name" value="CutC-like_dom_sf"/>
</dbReference>
<dbReference type="STRING" id="306540.SAMN05421839_1177"/>
<dbReference type="SUPFAM" id="SSF110395">
    <property type="entry name" value="CutC-like"/>
    <property type="match status" value="1"/>
</dbReference>
<dbReference type="GO" id="GO:0005737">
    <property type="term" value="C:cytoplasm"/>
    <property type="evidence" value="ECO:0007669"/>
    <property type="project" value="UniProtKB-SubCell"/>
</dbReference>
<organism evidence="4 5">
    <name type="scientific">Halolactibacillus halophilus</name>
    <dbReference type="NCBI Taxonomy" id="306540"/>
    <lineage>
        <taxon>Bacteria</taxon>
        <taxon>Bacillati</taxon>
        <taxon>Bacillota</taxon>
        <taxon>Bacilli</taxon>
        <taxon>Bacillales</taxon>
        <taxon>Bacillaceae</taxon>
        <taxon>Halolactibacillus</taxon>
    </lineage>
</organism>
<dbReference type="Proteomes" id="UP000321547">
    <property type="component" value="Unassembled WGS sequence"/>
</dbReference>
<evidence type="ECO:0000313" key="6">
    <source>
        <dbReference type="Proteomes" id="UP000321547"/>
    </source>
</evidence>
<comment type="subcellular location">
    <subcellularLocation>
        <location evidence="2">Cytoplasm</location>
    </subcellularLocation>
</comment>
<dbReference type="OrthoDB" id="9815677at2"/>
<protein>
    <recommendedName>
        <fullName evidence="2">PF03932 family protein CutC</fullName>
    </recommendedName>
</protein>
<dbReference type="RefSeq" id="WP_089831929.1">
    <property type="nucleotide sequence ID" value="NZ_BJWI01000028.1"/>
</dbReference>
<evidence type="ECO:0000313" key="5">
    <source>
        <dbReference type="Proteomes" id="UP000242243"/>
    </source>
</evidence>
<sequence length="212" mass="23647">MIKEFCAENYTDLEKAIHQGIDRIELCDALAVGGTTPSYGVIEQSVRLAKQHKVEVVVMIRPRQGGFCYTEMERKIMERDIDVALRLGATGVVFGCLTKENTIDVPLMKQLVDEVNNRGEIIFHMAFDQITPKEKYQAIDQLIALNVTRVLLHGSDPNQSVEGNAEEINDYIRYADHNIDFIVGGGVTADNLAGLKSIVNTNQFHGTKIIKL</sequence>
<accession>A0A1I5PVR3</accession>
<dbReference type="GO" id="GO:0005507">
    <property type="term" value="F:copper ion binding"/>
    <property type="evidence" value="ECO:0007669"/>
    <property type="project" value="TreeGrafter"/>
</dbReference>
<reference evidence="3 6" key="2">
    <citation type="submission" date="2019-07" db="EMBL/GenBank/DDBJ databases">
        <title>Whole genome shotgun sequence of Halolactibacillus halophilus NBRC 100868.</title>
        <authorList>
            <person name="Hosoyama A."/>
            <person name="Uohara A."/>
            <person name="Ohji S."/>
            <person name="Ichikawa N."/>
        </authorList>
    </citation>
    <scope>NUCLEOTIDE SEQUENCE [LARGE SCALE GENOMIC DNA]</scope>
    <source>
        <strain evidence="3 6">NBRC 100868</strain>
    </source>
</reference>
<name>A0A1I5PVR3_9BACI</name>
<evidence type="ECO:0000256" key="2">
    <source>
        <dbReference type="HAMAP-Rule" id="MF_00795"/>
    </source>
</evidence>
<dbReference type="PANTHER" id="PTHR12598:SF0">
    <property type="entry name" value="COPPER HOMEOSTASIS PROTEIN CUTC HOMOLOG"/>
    <property type="match status" value="1"/>
</dbReference>
<evidence type="ECO:0000313" key="4">
    <source>
        <dbReference type="EMBL" id="SFP38183.1"/>
    </source>
</evidence>
<dbReference type="AlphaFoldDB" id="A0A1I5PVR3"/>
<dbReference type="InterPro" id="IPR005627">
    <property type="entry name" value="CutC-like"/>
</dbReference>
<dbReference type="Gene3D" id="3.20.20.380">
    <property type="entry name" value="Copper homeostasis (CutC) domain"/>
    <property type="match status" value="1"/>
</dbReference>
<dbReference type="HAMAP" id="MF_00795">
    <property type="entry name" value="CutC"/>
    <property type="match status" value="1"/>
</dbReference>
<reference evidence="4 5" key="1">
    <citation type="submission" date="2016-10" db="EMBL/GenBank/DDBJ databases">
        <authorList>
            <person name="de Groot N.N."/>
        </authorList>
    </citation>
    <scope>NUCLEOTIDE SEQUENCE [LARGE SCALE GENOMIC DNA]</scope>
    <source>
        <strain evidence="4 5">DSM 17073</strain>
    </source>
</reference>